<proteinExistence type="predicted"/>
<reference evidence="2 3" key="1">
    <citation type="submission" date="2016-06" db="EMBL/GenBank/DDBJ databases">
        <title>Living apart together: crosstalk between the core and supernumerary genomes in a fungal plant pathogen.</title>
        <authorList>
            <person name="Vanheule A."/>
            <person name="Audenaert K."/>
            <person name="Warris S."/>
            <person name="Van De Geest H."/>
            <person name="Schijlen E."/>
            <person name="Hofte M."/>
            <person name="De Saeger S."/>
            <person name="Haesaert G."/>
            <person name="Waalwijk C."/>
            <person name="Van Der Lee T."/>
        </authorList>
    </citation>
    <scope>NUCLEOTIDE SEQUENCE [LARGE SCALE GENOMIC DNA]</scope>
    <source>
        <strain evidence="2 3">2516</strain>
    </source>
</reference>
<dbReference type="STRING" id="36050.A0A1B8AR29"/>
<keyword evidence="3" id="KW-1185">Reference proteome</keyword>
<organism evidence="2 3">
    <name type="scientific">Fusarium poae</name>
    <dbReference type="NCBI Taxonomy" id="36050"/>
    <lineage>
        <taxon>Eukaryota</taxon>
        <taxon>Fungi</taxon>
        <taxon>Dikarya</taxon>
        <taxon>Ascomycota</taxon>
        <taxon>Pezizomycotina</taxon>
        <taxon>Sordariomycetes</taxon>
        <taxon>Hypocreomycetidae</taxon>
        <taxon>Hypocreales</taxon>
        <taxon>Nectriaceae</taxon>
        <taxon>Fusarium</taxon>
    </lineage>
</organism>
<accession>A0A1B8AR29</accession>
<gene>
    <name evidence="2" type="ORF">FPOA_09294</name>
</gene>
<dbReference type="OMA" id="ATFEWIV"/>
<name>A0A1B8AR29_FUSPO</name>
<evidence type="ECO:0000313" key="2">
    <source>
        <dbReference type="EMBL" id="OBS22973.1"/>
    </source>
</evidence>
<feature type="compositionally biased region" description="Low complexity" evidence="1">
    <location>
        <begin position="1"/>
        <end position="48"/>
    </location>
</feature>
<sequence length="259" mass="28266">MSTTEASTEPTEPFPSESTTTLAETTTTETETTTVKPTTTTADMTTTTGCDSVTPLTTVVLASPTPVFDDDLDHDNDYVEVTLPWAPNRSSGTSIIVSVNGVLSIPSENGGPGAAVNEPLKSSILPPWSFLPYWDDFYLDRAKGHTVVYEVFQGLYGRQVNFEWVVGKQNEGGIFHFEATLYEDYPNDMAFQYYKMPDSGGSATVGWQKPINSGSFVQYCFNEAGKVPDGFKINFVTTDRQAYPSSFDNTECGKGADRA</sequence>
<dbReference type="AlphaFoldDB" id="A0A1B8AR29"/>
<dbReference type="Proteomes" id="UP000091967">
    <property type="component" value="Unassembled WGS sequence"/>
</dbReference>
<protein>
    <submittedName>
        <fullName evidence="2">Uncharacterized protein</fullName>
    </submittedName>
</protein>
<evidence type="ECO:0000256" key="1">
    <source>
        <dbReference type="SAM" id="MobiDB-lite"/>
    </source>
</evidence>
<comment type="caution">
    <text evidence="2">The sequence shown here is derived from an EMBL/GenBank/DDBJ whole genome shotgun (WGS) entry which is preliminary data.</text>
</comment>
<feature type="region of interest" description="Disordered" evidence="1">
    <location>
        <begin position="1"/>
        <end position="50"/>
    </location>
</feature>
<dbReference type="EMBL" id="LYXU01000003">
    <property type="protein sequence ID" value="OBS22973.1"/>
    <property type="molecule type" value="Genomic_DNA"/>
</dbReference>
<evidence type="ECO:0000313" key="3">
    <source>
        <dbReference type="Proteomes" id="UP000091967"/>
    </source>
</evidence>